<organism evidence="2 3">
    <name type="scientific">Tagetes erecta</name>
    <name type="common">African marigold</name>
    <dbReference type="NCBI Taxonomy" id="13708"/>
    <lineage>
        <taxon>Eukaryota</taxon>
        <taxon>Viridiplantae</taxon>
        <taxon>Streptophyta</taxon>
        <taxon>Embryophyta</taxon>
        <taxon>Tracheophyta</taxon>
        <taxon>Spermatophyta</taxon>
        <taxon>Magnoliopsida</taxon>
        <taxon>eudicotyledons</taxon>
        <taxon>Gunneridae</taxon>
        <taxon>Pentapetalae</taxon>
        <taxon>asterids</taxon>
        <taxon>campanulids</taxon>
        <taxon>Asterales</taxon>
        <taxon>Asteraceae</taxon>
        <taxon>Asteroideae</taxon>
        <taxon>Heliantheae alliance</taxon>
        <taxon>Tageteae</taxon>
        <taxon>Tagetes</taxon>
    </lineage>
</organism>
<dbReference type="Proteomes" id="UP001229421">
    <property type="component" value="Unassembled WGS sequence"/>
</dbReference>
<evidence type="ECO:0000259" key="1">
    <source>
        <dbReference type="PROSITE" id="PS51806"/>
    </source>
</evidence>
<gene>
    <name evidence="2" type="ORF">QVD17_23594</name>
</gene>
<reference evidence="2" key="1">
    <citation type="journal article" date="2023" name="bioRxiv">
        <title>Improved chromosome-level genome assembly for marigold (Tagetes erecta).</title>
        <authorList>
            <person name="Jiang F."/>
            <person name="Yuan L."/>
            <person name="Wang S."/>
            <person name="Wang H."/>
            <person name="Xu D."/>
            <person name="Wang A."/>
            <person name="Fan W."/>
        </authorList>
    </citation>
    <scope>NUCLEOTIDE SEQUENCE</scope>
    <source>
        <strain evidence="2">WSJ</strain>
        <tissue evidence="2">Leaf</tissue>
    </source>
</reference>
<name>A0AAD8KEB2_TARER</name>
<protein>
    <recommendedName>
        <fullName evidence="1">DOG1 domain-containing protein</fullName>
    </recommendedName>
</protein>
<feature type="domain" description="DOG1" evidence="1">
    <location>
        <begin position="9"/>
        <end position="227"/>
    </location>
</feature>
<sequence>MDTSTTRSQPDFQTFLRNWMAQLELYLQLLLHHLQFLDQQDESKLEQLVHQVMTHYHQYFIAKAQVSRENVFLVLSPPWFTSYERTFHWLAGFKPSLAIYVVKSCGVEFSSDQADKLERLSVEVKDKERDITTRLAELEEQVVAPPMLALARMGGKEVNGMMNEVDTAVDRIAASMEVLVASADYLREKTVTKVVEMLTTVQTVRFLAAMVQLQLTIRRWGQAWDAESPTE</sequence>
<accession>A0AAD8KEB2</accession>
<dbReference type="PANTHER" id="PTHR46354:SF10">
    <property type="entry name" value="TRANSCRIPTION FACTOR TGA5-LIKE"/>
    <property type="match status" value="1"/>
</dbReference>
<evidence type="ECO:0000313" key="2">
    <source>
        <dbReference type="EMBL" id="KAK1421342.1"/>
    </source>
</evidence>
<keyword evidence="3" id="KW-1185">Reference proteome</keyword>
<comment type="caution">
    <text evidence="2">The sequence shown here is derived from an EMBL/GenBank/DDBJ whole genome shotgun (WGS) entry which is preliminary data.</text>
</comment>
<dbReference type="GO" id="GO:0043565">
    <property type="term" value="F:sequence-specific DNA binding"/>
    <property type="evidence" value="ECO:0007669"/>
    <property type="project" value="InterPro"/>
</dbReference>
<dbReference type="AlphaFoldDB" id="A0AAD8KEB2"/>
<proteinExistence type="predicted"/>
<dbReference type="InterPro" id="IPR051886">
    <property type="entry name" value="Seed_Dev/Stress_Resp_Reg"/>
</dbReference>
<dbReference type="Pfam" id="PF14144">
    <property type="entry name" value="DOG1"/>
    <property type="match status" value="1"/>
</dbReference>
<evidence type="ECO:0000313" key="3">
    <source>
        <dbReference type="Proteomes" id="UP001229421"/>
    </source>
</evidence>
<dbReference type="PROSITE" id="PS51806">
    <property type="entry name" value="DOG1"/>
    <property type="match status" value="1"/>
</dbReference>
<dbReference type="EMBL" id="JAUHHV010000006">
    <property type="protein sequence ID" value="KAK1421342.1"/>
    <property type="molecule type" value="Genomic_DNA"/>
</dbReference>
<dbReference type="PANTHER" id="PTHR46354">
    <property type="entry name" value="DOG1 DOMAIN-CONTAINING PROTEIN"/>
    <property type="match status" value="1"/>
</dbReference>
<dbReference type="InterPro" id="IPR025422">
    <property type="entry name" value="TGA_domain"/>
</dbReference>
<dbReference type="GO" id="GO:0006351">
    <property type="term" value="P:DNA-templated transcription"/>
    <property type="evidence" value="ECO:0007669"/>
    <property type="project" value="InterPro"/>
</dbReference>